<dbReference type="PANTHER" id="PTHR16001:SF4">
    <property type="entry name" value="ECTO-NOX DISULFIDE-THIOL EXCHANGER 1-LIKE PROTEIN"/>
    <property type="match status" value="1"/>
</dbReference>
<comment type="caution">
    <text evidence="3">The sequence shown here is derived from an EMBL/GenBank/DDBJ whole genome shotgun (WGS) entry which is preliminary data.</text>
</comment>
<dbReference type="OrthoDB" id="10039782at2759"/>
<evidence type="ECO:0000256" key="1">
    <source>
        <dbReference type="SAM" id="Coils"/>
    </source>
</evidence>
<dbReference type="AlphaFoldDB" id="A0A7J7IZ72"/>
<feature type="region of interest" description="Disordered" evidence="2">
    <location>
        <begin position="56"/>
        <end position="75"/>
    </location>
</feature>
<feature type="coiled-coil region" evidence="1">
    <location>
        <begin position="115"/>
        <end position="142"/>
    </location>
</feature>
<dbReference type="GO" id="GO:0007624">
    <property type="term" value="P:ultradian rhythm"/>
    <property type="evidence" value="ECO:0007669"/>
    <property type="project" value="InterPro"/>
</dbReference>
<name>A0A7J7IZ72_BUGNE</name>
<keyword evidence="1" id="KW-0175">Coiled coil</keyword>
<gene>
    <name evidence="3" type="ORF">EB796_023162</name>
</gene>
<accession>A0A7J7IZ72</accession>
<evidence type="ECO:0000256" key="2">
    <source>
        <dbReference type="SAM" id="MobiDB-lite"/>
    </source>
</evidence>
<dbReference type="Proteomes" id="UP000593567">
    <property type="component" value="Unassembled WGS sequence"/>
</dbReference>
<protein>
    <submittedName>
        <fullName evidence="3">ENOX2</fullName>
    </submittedName>
</protein>
<proteinExistence type="predicted"/>
<organism evidence="3 4">
    <name type="scientific">Bugula neritina</name>
    <name type="common">Brown bryozoan</name>
    <name type="synonym">Sertularia neritina</name>
    <dbReference type="NCBI Taxonomy" id="10212"/>
    <lineage>
        <taxon>Eukaryota</taxon>
        <taxon>Metazoa</taxon>
        <taxon>Spiralia</taxon>
        <taxon>Lophotrochozoa</taxon>
        <taxon>Bryozoa</taxon>
        <taxon>Gymnolaemata</taxon>
        <taxon>Cheilostomatida</taxon>
        <taxon>Flustrina</taxon>
        <taxon>Buguloidea</taxon>
        <taxon>Bugulidae</taxon>
        <taxon>Bugula</taxon>
    </lineage>
</organism>
<dbReference type="GO" id="GO:0009897">
    <property type="term" value="C:external side of plasma membrane"/>
    <property type="evidence" value="ECO:0007669"/>
    <property type="project" value="InterPro"/>
</dbReference>
<dbReference type="EMBL" id="VXIV02003297">
    <property type="protein sequence ID" value="KAF6018538.1"/>
    <property type="molecule type" value="Genomic_DNA"/>
</dbReference>
<sequence length="155" mass="18183">MTVICWRMKIGEKDDKPNTGRIHCDYATARDDQYEWECMQRTIEREQRHHRRMIEDMNRSPSPPQVARYSESEASGITEKLKSSQGFAEAAGILMEWLDKGQVNSRNANRFYTMIHCVQSSVRRLTAEKEEFEQELENYKAQYKIKVTGLVSQSK</sequence>
<keyword evidence="4" id="KW-1185">Reference proteome</keyword>
<dbReference type="PANTHER" id="PTHR16001">
    <property type="entry name" value="ECTO-NOX DISULFIDE-THIOL EXCHANGER"/>
    <property type="match status" value="1"/>
</dbReference>
<reference evidence="3" key="1">
    <citation type="submission" date="2020-06" db="EMBL/GenBank/DDBJ databases">
        <title>Draft genome of Bugula neritina, a colonial animal packing powerful symbionts and potential medicines.</title>
        <authorList>
            <person name="Rayko M."/>
        </authorList>
    </citation>
    <scope>NUCLEOTIDE SEQUENCE [LARGE SCALE GENOMIC DNA]</scope>
    <source>
        <strain evidence="3">Kwan_BN1</strain>
    </source>
</reference>
<dbReference type="InterPro" id="IPR038876">
    <property type="entry name" value="ENOX"/>
</dbReference>
<dbReference type="GO" id="GO:0016491">
    <property type="term" value="F:oxidoreductase activity"/>
    <property type="evidence" value="ECO:0007669"/>
    <property type="project" value="InterPro"/>
</dbReference>
<evidence type="ECO:0000313" key="3">
    <source>
        <dbReference type="EMBL" id="KAF6018538.1"/>
    </source>
</evidence>
<evidence type="ECO:0000313" key="4">
    <source>
        <dbReference type="Proteomes" id="UP000593567"/>
    </source>
</evidence>